<keyword evidence="3" id="KW-1185">Reference proteome</keyword>
<feature type="region of interest" description="Disordered" evidence="1">
    <location>
        <begin position="1"/>
        <end position="53"/>
    </location>
</feature>
<sequence length="69" mass="7618">MVLRKSECLKGVLGKTRPKDTQKKARPKDTKESEAQSGKGMQGPKTPLPDLVNIHAPKDEDECILFTVV</sequence>
<evidence type="ECO:0000313" key="2">
    <source>
        <dbReference type="EMBL" id="KAF3340020.1"/>
    </source>
</evidence>
<name>A0A833VSC8_9POAL</name>
<feature type="compositionally biased region" description="Basic and acidic residues" evidence="1">
    <location>
        <begin position="17"/>
        <end position="34"/>
    </location>
</feature>
<dbReference type="EMBL" id="SWLB01000003">
    <property type="protein sequence ID" value="KAF3340020.1"/>
    <property type="molecule type" value="Genomic_DNA"/>
</dbReference>
<dbReference type="OrthoDB" id="584182at2759"/>
<accession>A0A833VSC8</accession>
<protein>
    <submittedName>
        <fullName evidence="2">Uncharacterized protein</fullName>
    </submittedName>
</protein>
<dbReference type="Proteomes" id="UP000623129">
    <property type="component" value="Unassembled WGS sequence"/>
</dbReference>
<proteinExistence type="predicted"/>
<organism evidence="2 3">
    <name type="scientific">Carex littledalei</name>
    <dbReference type="NCBI Taxonomy" id="544730"/>
    <lineage>
        <taxon>Eukaryota</taxon>
        <taxon>Viridiplantae</taxon>
        <taxon>Streptophyta</taxon>
        <taxon>Embryophyta</taxon>
        <taxon>Tracheophyta</taxon>
        <taxon>Spermatophyta</taxon>
        <taxon>Magnoliopsida</taxon>
        <taxon>Liliopsida</taxon>
        <taxon>Poales</taxon>
        <taxon>Cyperaceae</taxon>
        <taxon>Cyperoideae</taxon>
        <taxon>Cariceae</taxon>
        <taxon>Carex</taxon>
        <taxon>Carex subgen. Euthyceras</taxon>
    </lineage>
</organism>
<evidence type="ECO:0000256" key="1">
    <source>
        <dbReference type="SAM" id="MobiDB-lite"/>
    </source>
</evidence>
<gene>
    <name evidence="2" type="ORF">FCM35_KLT15791</name>
</gene>
<reference evidence="2" key="1">
    <citation type="submission" date="2020-01" db="EMBL/GenBank/DDBJ databases">
        <title>Genome sequence of Kobresia littledalei, the first chromosome-level genome in the family Cyperaceae.</title>
        <authorList>
            <person name="Qu G."/>
        </authorList>
    </citation>
    <scope>NUCLEOTIDE SEQUENCE</scope>
    <source>
        <strain evidence="2">C.B.Clarke</strain>
        <tissue evidence="2">Leaf</tissue>
    </source>
</reference>
<dbReference type="AlphaFoldDB" id="A0A833VSC8"/>
<evidence type="ECO:0000313" key="3">
    <source>
        <dbReference type="Proteomes" id="UP000623129"/>
    </source>
</evidence>
<comment type="caution">
    <text evidence="2">The sequence shown here is derived from an EMBL/GenBank/DDBJ whole genome shotgun (WGS) entry which is preliminary data.</text>
</comment>